<sequence length="169" mass="19744">MPSRNSPRRSTGRNEVVCINNEEYITTRLDEQQKWFSQKSNKHQQMYKLYKQAAIAITIAAPIINYFISDQFCGRMFMLASGAVVTWLYFKNTLETHLELWLQYRATSEQLKREKYLFLTKTGTYFDKTDDVRLNILVCNTEAIIASDNLNWRNTIKESGKHDAHSTSS</sequence>
<dbReference type="InterPro" id="IPR025325">
    <property type="entry name" value="DUF4231"/>
</dbReference>
<gene>
    <name evidence="2" type="ORF">FYJ84_07690</name>
</gene>
<evidence type="ECO:0000313" key="2">
    <source>
        <dbReference type="EMBL" id="MSU08862.1"/>
    </source>
</evidence>
<organism evidence="2 3">
    <name type="scientific">Anaerovibrio slackiae</name>
    <dbReference type="NCBI Taxonomy" id="2652309"/>
    <lineage>
        <taxon>Bacteria</taxon>
        <taxon>Bacillati</taxon>
        <taxon>Bacillota</taxon>
        <taxon>Negativicutes</taxon>
        <taxon>Selenomonadales</taxon>
        <taxon>Selenomonadaceae</taxon>
        <taxon>Anaerovibrio</taxon>
    </lineage>
</organism>
<protein>
    <submittedName>
        <fullName evidence="2">DUF4231 domain-containing protein</fullName>
    </submittedName>
</protein>
<feature type="transmembrane region" description="Helical" evidence="1">
    <location>
        <begin position="49"/>
        <end position="68"/>
    </location>
</feature>
<evidence type="ECO:0000256" key="1">
    <source>
        <dbReference type="SAM" id="Phobius"/>
    </source>
</evidence>
<dbReference type="EMBL" id="VUNR01000013">
    <property type="protein sequence ID" value="MSU08862.1"/>
    <property type="molecule type" value="Genomic_DNA"/>
</dbReference>
<dbReference type="Proteomes" id="UP000433181">
    <property type="component" value="Unassembled WGS sequence"/>
</dbReference>
<dbReference type="Pfam" id="PF14015">
    <property type="entry name" value="DUF4231"/>
    <property type="match status" value="1"/>
</dbReference>
<accession>A0A6I2UIN7</accession>
<keyword evidence="3" id="KW-1185">Reference proteome</keyword>
<keyword evidence="1" id="KW-1133">Transmembrane helix</keyword>
<keyword evidence="1" id="KW-0812">Transmembrane</keyword>
<evidence type="ECO:0000313" key="3">
    <source>
        <dbReference type="Proteomes" id="UP000433181"/>
    </source>
</evidence>
<name>A0A6I2UIN7_9FIRM</name>
<proteinExistence type="predicted"/>
<dbReference type="NCBIfam" id="NF033634">
    <property type="entry name" value="SLATT_1"/>
    <property type="match status" value="1"/>
</dbReference>
<comment type="caution">
    <text evidence="2">The sequence shown here is derived from an EMBL/GenBank/DDBJ whole genome shotgun (WGS) entry which is preliminary data.</text>
</comment>
<reference evidence="2 3" key="1">
    <citation type="submission" date="2019-08" db="EMBL/GenBank/DDBJ databases">
        <title>In-depth cultivation of the pig gut microbiome towards novel bacterial diversity and tailored functional studies.</title>
        <authorList>
            <person name="Wylensek D."/>
            <person name="Hitch T.C.A."/>
            <person name="Clavel T."/>
        </authorList>
    </citation>
    <scope>NUCLEOTIDE SEQUENCE [LARGE SCALE GENOMIC DNA]</scope>
    <source>
        <strain evidence="2 3">WCA-693-APC-5D-A</strain>
    </source>
</reference>
<dbReference type="AlphaFoldDB" id="A0A6I2UIN7"/>
<keyword evidence="1" id="KW-0472">Membrane</keyword>